<evidence type="ECO:0000259" key="5">
    <source>
        <dbReference type="Pfam" id="PF03865"/>
    </source>
</evidence>
<evidence type="ECO:0000256" key="3">
    <source>
        <dbReference type="ARBA" id="ARBA00023237"/>
    </source>
</evidence>
<dbReference type="EMBL" id="RCZI01000003">
    <property type="protein sequence ID" value="TPG27866.1"/>
    <property type="molecule type" value="Genomic_DNA"/>
</dbReference>
<gene>
    <name evidence="7" type="ORF">EAH82_14150</name>
</gene>
<evidence type="ECO:0000259" key="6">
    <source>
        <dbReference type="Pfam" id="PF08479"/>
    </source>
</evidence>
<dbReference type="AlphaFoldDB" id="A0A502DUI6"/>
<dbReference type="Pfam" id="PF08479">
    <property type="entry name" value="POTRA_2"/>
    <property type="match status" value="1"/>
</dbReference>
<evidence type="ECO:0000256" key="2">
    <source>
        <dbReference type="ARBA" id="ARBA00022692"/>
    </source>
</evidence>
<accession>A0A502DUI6</accession>
<feature type="domain" description="Haemolysin activator HlyB C-terminal" evidence="5">
    <location>
        <begin position="213"/>
        <end position="512"/>
    </location>
</feature>
<dbReference type="Gene3D" id="3.10.20.310">
    <property type="entry name" value="membrane protein fhac"/>
    <property type="match status" value="1"/>
</dbReference>
<dbReference type="InterPro" id="IPR013686">
    <property type="entry name" value="Polypept-transport_assoc_ShlB"/>
</dbReference>
<feature type="compositionally biased region" description="Basic and acidic residues" evidence="4">
    <location>
        <begin position="36"/>
        <end position="51"/>
    </location>
</feature>
<keyword evidence="1" id="KW-0472">Membrane</keyword>
<keyword evidence="3" id="KW-0998">Cell outer membrane</keyword>
<name>A0A502DUI6_9BURK</name>
<dbReference type="InterPro" id="IPR051544">
    <property type="entry name" value="TPS_OM_transporter"/>
</dbReference>
<dbReference type="Proteomes" id="UP000319212">
    <property type="component" value="Unassembled WGS sequence"/>
</dbReference>
<dbReference type="GO" id="GO:0046819">
    <property type="term" value="P:protein secretion by the type V secretion system"/>
    <property type="evidence" value="ECO:0007669"/>
    <property type="project" value="TreeGrafter"/>
</dbReference>
<evidence type="ECO:0000256" key="4">
    <source>
        <dbReference type="SAM" id="MobiDB-lite"/>
    </source>
</evidence>
<dbReference type="GO" id="GO:0098046">
    <property type="term" value="C:type V protein secretion system complex"/>
    <property type="evidence" value="ECO:0007669"/>
    <property type="project" value="TreeGrafter"/>
</dbReference>
<dbReference type="Gene3D" id="2.40.160.50">
    <property type="entry name" value="membrane protein fhac: a member of the omp85/tpsb transporter family"/>
    <property type="match status" value="1"/>
</dbReference>
<dbReference type="Pfam" id="PF03865">
    <property type="entry name" value="ShlB"/>
    <property type="match status" value="1"/>
</dbReference>
<keyword evidence="2" id="KW-0812">Transmembrane</keyword>
<feature type="domain" description="Polypeptide-transport-associated ShlB-type" evidence="6">
    <location>
        <begin position="76"/>
        <end position="150"/>
    </location>
</feature>
<dbReference type="InterPro" id="IPR005565">
    <property type="entry name" value="Hemolysn_activator_HlyB_C"/>
</dbReference>
<comment type="caution">
    <text evidence="7">The sequence shown here is derived from an EMBL/GenBank/DDBJ whole genome shotgun (WGS) entry which is preliminary data.</text>
</comment>
<feature type="region of interest" description="Disordered" evidence="4">
    <location>
        <begin position="32"/>
        <end position="63"/>
    </location>
</feature>
<reference evidence="7 8" key="1">
    <citation type="journal article" date="2019" name="Environ. Microbiol.">
        <title>Species interactions and distinct microbial communities in high Arctic permafrost affected cryosols are associated with the CH4 and CO2 gas fluxes.</title>
        <authorList>
            <person name="Altshuler I."/>
            <person name="Hamel J."/>
            <person name="Turney S."/>
            <person name="Magnuson E."/>
            <person name="Levesque R."/>
            <person name="Greer C."/>
            <person name="Whyte L.G."/>
        </authorList>
    </citation>
    <scope>NUCLEOTIDE SEQUENCE [LARGE SCALE GENOMIC DNA]</scope>
    <source>
        <strain evidence="7 8">S06.C</strain>
    </source>
</reference>
<protein>
    <submittedName>
        <fullName evidence="7">ShlB/FhaC/HecB family hemolysin secretion/activation protein</fullName>
    </submittedName>
</protein>
<evidence type="ECO:0000313" key="7">
    <source>
        <dbReference type="EMBL" id="TPG27866.1"/>
    </source>
</evidence>
<proteinExistence type="predicted"/>
<dbReference type="GO" id="GO:0008320">
    <property type="term" value="F:protein transmembrane transporter activity"/>
    <property type="evidence" value="ECO:0007669"/>
    <property type="project" value="TreeGrafter"/>
</dbReference>
<dbReference type="PANTHER" id="PTHR34597">
    <property type="entry name" value="SLR1661 PROTEIN"/>
    <property type="match status" value="1"/>
</dbReference>
<organism evidence="7 8">
    <name type="scientific">Variovorax guangxiensis</name>
    <dbReference type="NCBI Taxonomy" id="1775474"/>
    <lineage>
        <taxon>Bacteria</taxon>
        <taxon>Pseudomonadati</taxon>
        <taxon>Pseudomonadota</taxon>
        <taxon>Betaproteobacteria</taxon>
        <taxon>Burkholderiales</taxon>
        <taxon>Comamonadaceae</taxon>
        <taxon>Variovorax</taxon>
    </lineage>
</organism>
<sequence>MAALAALAACQAVAQSVPQVVIPPAAEAGALQQRQIESEQRRREAERELRQPAEPLVRPSAPTGATVAADNGVRVAVKEVRFTPSEILSAEALEAVAADYRGKQVSLTELQQLAARVNALYKAKGVVTALATIPQQDVTAGVIEVRLVEGRVGAVRVEGNASTETDFITNRLGLQAGQLVDLDKLEQGLVWFNRTNDVRLQAELKPGAVFSTTDIQVGVTEPPRHEMLLTLDNMGSKLTGAWRAGVSYRNRSLLGLRDDLSLSYTRARGQDSRAASYSVAANRYGGRLSLGLYEDRTSIEYGPLSSLNITGESRARVLSFRQPVWIDARSQWDIVAGTKRRVSSNEIDDVFLQRTDSKDRSLGAEWQWNNDASAVTASYIKYWTDATVLSREKYQIDRASLRYNQLLTESISLRGSLGGQWARDKNLPSGEQFFLGGEGSVRGYPVGTYSGDQGYTVNLELHHPLLNTTVGSQTLASTGFFFVDHGRTAPFRPPASLLPAHEKLTGIGWGLNALIGKRTSVRLTLGYGLDDVPLSNKNYQVTVQLISSLL</sequence>
<evidence type="ECO:0000313" key="8">
    <source>
        <dbReference type="Proteomes" id="UP000319212"/>
    </source>
</evidence>
<dbReference type="PANTHER" id="PTHR34597:SF1">
    <property type="entry name" value="HEME_HEMOPEXIN TRANSPORTER PROTEIN HUXB"/>
    <property type="match status" value="1"/>
</dbReference>
<keyword evidence="1" id="KW-1134">Transmembrane beta strand</keyword>
<evidence type="ECO:0000256" key="1">
    <source>
        <dbReference type="ARBA" id="ARBA00022452"/>
    </source>
</evidence>